<dbReference type="InterPro" id="IPR027417">
    <property type="entry name" value="P-loop_NTPase"/>
</dbReference>
<dbReference type="EMBL" id="BSPB01000028">
    <property type="protein sequence ID" value="GLS15555.1"/>
    <property type="molecule type" value="Genomic_DNA"/>
</dbReference>
<evidence type="ECO:0000313" key="4">
    <source>
        <dbReference type="Proteomes" id="UP001156903"/>
    </source>
</evidence>
<dbReference type="Pfam" id="PF13087">
    <property type="entry name" value="AAA_12"/>
    <property type="match status" value="1"/>
</dbReference>
<keyword evidence="1" id="KW-0175">Coiled coil</keyword>
<sequence>MSSRAFLFSDFEASDVKRTGGMSEIVRAKLTSTGDICALKFSSRVDGDSQATASFAREEAALSDLSHRHIVRLLGIGTDGAKRFLVLEWLEETLADYIQSVGPMEWSVFYENFGRPILDALKHAHARTYIHRDLKPLNIMLNRMREPKLTDFGISRSTGDIRLGVTFASAGSPPWTPPELDDGLFSERRDLYSWAAICVACLTGRVDYRGVADLRAAAKGLGQAAPQKLLERCLSDSPHERVESASFLMWSLDDFHRSRLLEVDRVRQIGVEISAHVHRKLEDLLPAEADADARVQRLFRDFEEPCDVSRLHEGDLEFAGSTLVIRSARGSSDSPWLVVKDIRAASLVAAVTATARLSIRLVERGPGVAVTPELRANISFLESFLLAAEERAQEEQRRRDEERYLNMLQDTVSSRMRALRDMPALEYDDGKWDGGEFVVKIIGVHSLRPGEKRVIRTSQAILVLQVSGIQHDRARLRPIGHRRQIPPEGVLRVDTVAQRRALERQEEAVKALRSDMAVMPSLRRLMLRPASADLPETGGRPGPEGLSEDKVKVLDAALGMRQLMVVEGPPGTGKTTLITAIVKQFLRENPGSRILIAAQTHIAIDHVVSKLLKDEAFVDRVVRVARADEEKVSDEVRPALLDRCLARWCQKAAERSRAFLRQRGLAVGLNASEVELSVRLEALLAACKRNKEVVSSLGAAEQRRDEAETLAVAAPEADVGGLETATIETVTLAELEQERELLGERIQRLRDELRTLGEDGRLLAEVPEDEQATWLQMLEQRDETWRAFRKELELQVAWLDVLGQLKQLEEVVLRGASVVAGTCVGLGSSEAFARTRFDLCIIDEASKATPTEALIPMVRSARCLVVGDPRQLPPYDGDAVEVEGYGAEESRETLLDYLIPRLPPACVERLTHQHRMCAGIGGLISTCFYDGVLKNERPDVNRPDWLRKKFPKPVVWIDTPNSPQQRRIHTYTNPGEQDAVLSLLKTIQHGASRAQQKVSVAVIAGYAAQAEALDARIQRDSFGSLAIEVATVDSFQGKEADICMFSVTLSNSSDFLGFLRSMKRLNVALSRPKDLLAIVGDQTFCYQVTGDNPFVNVIDYIEANPSSCETRRDSK</sequence>
<dbReference type="PANTHER" id="PTHR10887">
    <property type="entry name" value="DNA2/NAM7 HELICASE FAMILY"/>
    <property type="match status" value="1"/>
</dbReference>
<keyword evidence="4" id="KW-1185">Reference proteome</keyword>
<dbReference type="PROSITE" id="PS50011">
    <property type="entry name" value="PROTEIN_KINASE_DOM"/>
    <property type="match status" value="1"/>
</dbReference>
<dbReference type="InterPro" id="IPR011009">
    <property type="entry name" value="Kinase-like_dom_sf"/>
</dbReference>
<dbReference type="InterPro" id="IPR045055">
    <property type="entry name" value="DNA2/NAM7-like"/>
</dbReference>
<dbReference type="PANTHER" id="PTHR10887:SF495">
    <property type="entry name" value="HELICASE SENATAXIN ISOFORM X1-RELATED"/>
    <property type="match status" value="1"/>
</dbReference>
<organism evidence="3 4">
    <name type="scientific">Hydrogenophaga electricum</name>
    <dbReference type="NCBI Taxonomy" id="1230953"/>
    <lineage>
        <taxon>Bacteria</taxon>
        <taxon>Pseudomonadati</taxon>
        <taxon>Pseudomonadota</taxon>
        <taxon>Betaproteobacteria</taxon>
        <taxon>Burkholderiales</taxon>
        <taxon>Comamonadaceae</taxon>
        <taxon>Hydrogenophaga</taxon>
    </lineage>
</organism>
<dbReference type="Proteomes" id="UP001156903">
    <property type="component" value="Unassembled WGS sequence"/>
</dbReference>
<dbReference type="Gene3D" id="3.40.50.300">
    <property type="entry name" value="P-loop containing nucleotide triphosphate hydrolases"/>
    <property type="match status" value="2"/>
</dbReference>
<gene>
    <name evidence="3" type="ORF">GCM10007935_29910</name>
</gene>
<feature type="domain" description="Protein kinase" evidence="2">
    <location>
        <begin position="11"/>
        <end position="256"/>
    </location>
</feature>
<accession>A0ABQ6C6H2</accession>
<dbReference type="InterPro" id="IPR008271">
    <property type="entry name" value="Ser/Thr_kinase_AS"/>
</dbReference>
<proteinExistence type="predicted"/>
<dbReference type="Pfam" id="PF00069">
    <property type="entry name" value="Pkinase"/>
    <property type="match status" value="1"/>
</dbReference>
<dbReference type="CDD" id="cd18808">
    <property type="entry name" value="SF1_C_Upf1"/>
    <property type="match status" value="1"/>
</dbReference>
<feature type="coiled-coil region" evidence="1">
    <location>
        <begin position="732"/>
        <end position="759"/>
    </location>
</feature>
<dbReference type="Pfam" id="PF13086">
    <property type="entry name" value="AAA_11"/>
    <property type="match status" value="1"/>
</dbReference>
<dbReference type="SUPFAM" id="SSF52540">
    <property type="entry name" value="P-loop containing nucleoside triphosphate hydrolases"/>
    <property type="match status" value="2"/>
</dbReference>
<dbReference type="CDD" id="cd14014">
    <property type="entry name" value="STKc_PknB_like"/>
    <property type="match status" value="1"/>
</dbReference>
<comment type="caution">
    <text evidence="3">The sequence shown here is derived from an EMBL/GenBank/DDBJ whole genome shotgun (WGS) entry which is preliminary data.</text>
</comment>
<evidence type="ECO:0000259" key="2">
    <source>
        <dbReference type="PROSITE" id="PS50011"/>
    </source>
</evidence>
<dbReference type="InterPro" id="IPR047187">
    <property type="entry name" value="SF1_C_Upf1"/>
</dbReference>
<evidence type="ECO:0000313" key="3">
    <source>
        <dbReference type="EMBL" id="GLS15555.1"/>
    </source>
</evidence>
<dbReference type="InterPro" id="IPR041679">
    <property type="entry name" value="DNA2/NAM7-like_C"/>
</dbReference>
<dbReference type="InterPro" id="IPR041677">
    <property type="entry name" value="DNA2/NAM7_AAA_11"/>
</dbReference>
<dbReference type="InterPro" id="IPR000719">
    <property type="entry name" value="Prot_kinase_dom"/>
</dbReference>
<dbReference type="Gene3D" id="1.10.510.10">
    <property type="entry name" value="Transferase(Phosphotransferase) domain 1"/>
    <property type="match status" value="1"/>
</dbReference>
<name>A0ABQ6C6H2_9BURK</name>
<evidence type="ECO:0000256" key="1">
    <source>
        <dbReference type="SAM" id="Coils"/>
    </source>
</evidence>
<reference evidence="4" key="1">
    <citation type="journal article" date="2019" name="Int. J. Syst. Evol. Microbiol.">
        <title>The Global Catalogue of Microorganisms (GCM) 10K type strain sequencing project: providing services to taxonomists for standard genome sequencing and annotation.</title>
        <authorList>
            <consortium name="The Broad Institute Genomics Platform"/>
            <consortium name="The Broad Institute Genome Sequencing Center for Infectious Disease"/>
            <person name="Wu L."/>
            <person name="Ma J."/>
        </authorList>
    </citation>
    <scope>NUCLEOTIDE SEQUENCE [LARGE SCALE GENOMIC DNA]</scope>
    <source>
        <strain evidence="4">NBRC 109341</strain>
    </source>
</reference>
<protein>
    <recommendedName>
        <fullName evidence="2">Protein kinase domain-containing protein</fullName>
    </recommendedName>
</protein>
<dbReference type="PROSITE" id="PS00108">
    <property type="entry name" value="PROTEIN_KINASE_ST"/>
    <property type="match status" value="1"/>
</dbReference>
<dbReference type="SMART" id="SM00220">
    <property type="entry name" value="S_TKc"/>
    <property type="match status" value="1"/>
</dbReference>
<dbReference type="RefSeq" id="WP_284308421.1">
    <property type="nucleotide sequence ID" value="NZ_BSPB01000028.1"/>
</dbReference>
<dbReference type="SUPFAM" id="SSF56112">
    <property type="entry name" value="Protein kinase-like (PK-like)"/>
    <property type="match status" value="1"/>
</dbReference>